<protein>
    <submittedName>
        <fullName evidence="2">Transposase</fullName>
    </submittedName>
</protein>
<evidence type="ECO:0000313" key="2">
    <source>
        <dbReference type="WBParaSite" id="L893_g815.t1"/>
    </source>
</evidence>
<proteinExistence type="predicted"/>
<accession>A0A1I8ARJ1</accession>
<dbReference type="AlphaFoldDB" id="A0A1I8ARJ1"/>
<reference evidence="2" key="1">
    <citation type="submission" date="2016-11" db="UniProtKB">
        <authorList>
            <consortium name="WormBaseParasite"/>
        </authorList>
    </citation>
    <scope>IDENTIFICATION</scope>
</reference>
<keyword evidence="1" id="KW-1185">Reference proteome</keyword>
<organism evidence="1 2">
    <name type="scientific">Steinernema glaseri</name>
    <dbReference type="NCBI Taxonomy" id="37863"/>
    <lineage>
        <taxon>Eukaryota</taxon>
        <taxon>Metazoa</taxon>
        <taxon>Ecdysozoa</taxon>
        <taxon>Nematoda</taxon>
        <taxon>Chromadorea</taxon>
        <taxon>Rhabditida</taxon>
        <taxon>Tylenchina</taxon>
        <taxon>Panagrolaimomorpha</taxon>
        <taxon>Strongyloidoidea</taxon>
        <taxon>Steinernematidae</taxon>
        <taxon>Steinernema</taxon>
    </lineage>
</organism>
<dbReference type="WBParaSite" id="L893_g815.t1">
    <property type="protein sequence ID" value="L893_g815.t1"/>
    <property type="gene ID" value="L893_g815"/>
</dbReference>
<sequence length="191" mass="21372">MSSTTSNTFRPPVIFNGPVLHRPRVAFTVAFPGLLSLLRTIRIRTMTSCSKALRMWFAVEHMADAKKRAAKVGVVSRLFGFGLDIRVFGNGRDTRVIKFRPSRMTTRRSASRDVDFGREPDVFLKECAAPVEHDPGTKPFGYSLASHKRGLCERATRHGVIRNESRVAINALYAKRVPSSATRRTRGSIEP</sequence>
<name>A0A1I8ARJ1_9BILA</name>
<evidence type="ECO:0000313" key="1">
    <source>
        <dbReference type="Proteomes" id="UP000095287"/>
    </source>
</evidence>
<dbReference type="Proteomes" id="UP000095287">
    <property type="component" value="Unplaced"/>
</dbReference>